<feature type="signal peptide" evidence="1">
    <location>
        <begin position="1"/>
        <end position="22"/>
    </location>
</feature>
<evidence type="ECO:0000313" key="3">
    <source>
        <dbReference type="Proteomes" id="UP000801492"/>
    </source>
</evidence>
<name>A0A8K0FZ96_IGNLU</name>
<reference evidence="2" key="1">
    <citation type="submission" date="2019-08" db="EMBL/GenBank/DDBJ databases">
        <title>The genome of the North American firefly Photinus pyralis.</title>
        <authorList>
            <consortium name="Photinus pyralis genome working group"/>
            <person name="Fallon T.R."/>
            <person name="Sander Lower S.E."/>
            <person name="Weng J.-K."/>
        </authorList>
    </citation>
    <scope>NUCLEOTIDE SEQUENCE</scope>
    <source>
        <strain evidence="2">TRF0915ILg1</strain>
        <tissue evidence="2">Whole body</tissue>
    </source>
</reference>
<evidence type="ECO:0000313" key="2">
    <source>
        <dbReference type="EMBL" id="KAF2886095.1"/>
    </source>
</evidence>
<sequence length="174" mass="19391">MKIKLLLFFLLSLNAFTFVVVALKAEVHILTEVKKTYTGGSDSLVCHYNIAGPTNHGGKWNFTVTVDSKDNKNLDYIPFSAKMHCILESNTLDLTINTEDRKIEKEIAVMWKKPLTNSNGAVCKANQAKNSSNYGPTFSVVFECSTQKLPKSVVKGIEELKSVECDGVLEYNHK</sequence>
<evidence type="ECO:0000256" key="1">
    <source>
        <dbReference type="SAM" id="SignalP"/>
    </source>
</evidence>
<proteinExistence type="predicted"/>
<protein>
    <submittedName>
        <fullName evidence="2">Uncharacterized protein</fullName>
    </submittedName>
</protein>
<gene>
    <name evidence="2" type="ORF">ILUMI_20078</name>
</gene>
<keyword evidence="1" id="KW-0732">Signal</keyword>
<feature type="chain" id="PRO_5035426654" evidence="1">
    <location>
        <begin position="23"/>
        <end position="174"/>
    </location>
</feature>
<dbReference type="Proteomes" id="UP000801492">
    <property type="component" value="Unassembled WGS sequence"/>
</dbReference>
<dbReference type="EMBL" id="VTPC01088681">
    <property type="protein sequence ID" value="KAF2886095.1"/>
    <property type="molecule type" value="Genomic_DNA"/>
</dbReference>
<keyword evidence="3" id="KW-1185">Reference proteome</keyword>
<comment type="caution">
    <text evidence="2">The sequence shown here is derived from an EMBL/GenBank/DDBJ whole genome shotgun (WGS) entry which is preliminary data.</text>
</comment>
<dbReference type="AlphaFoldDB" id="A0A8K0FZ96"/>
<organism evidence="2 3">
    <name type="scientific">Ignelater luminosus</name>
    <name type="common">Cucubano</name>
    <name type="synonym">Pyrophorus luminosus</name>
    <dbReference type="NCBI Taxonomy" id="2038154"/>
    <lineage>
        <taxon>Eukaryota</taxon>
        <taxon>Metazoa</taxon>
        <taxon>Ecdysozoa</taxon>
        <taxon>Arthropoda</taxon>
        <taxon>Hexapoda</taxon>
        <taxon>Insecta</taxon>
        <taxon>Pterygota</taxon>
        <taxon>Neoptera</taxon>
        <taxon>Endopterygota</taxon>
        <taxon>Coleoptera</taxon>
        <taxon>Polyphaga</taxon>
        <taxon>Elateriformia</taxon>
        <taxon>Elateroidea</taxon>
        <taxon>Elateridae</taxon>
        <taxon>Agrypninae</taxon>
        <taxon>Pyrophorini</taxon>
        <taxon>Ignelater</taxon>
    </lineage>
</organism>
<accession>A0A8K0FZ96</accession>